<dbReference type="EMBL" id="NMQA01000094">
    <property type="protein sequence ID" value="PLZ99020.1"/>
    <property type="molecule type" value="Genomic_DNA"/>
</dbReference>
<evidence type="ECO:0000313" key="2">
    <source>
        <dbReference type="Proteomes" id="UP000235025"/>
    </source>
</evidence>
<accession>A0A2N6KHV6</accession>
<comment type="caution">
    <text evidence="1">The sequence shown here is derived from an EMBL/GenBank/DDBJ whole genome shotgun (WGS) entry which is preliminary data.</text>
</comment>
<sequence length="64" mass="7263">MRSPKELQLFQITDHCQTRTHQLDELEKRLFSSSLKFCLIDNINNCLLGFASISVNLIAKAGIV</sequence>
<protein>
    <submittedName>
        <fullName evidence="1">Uncharacterized protein</fullName>
    </submittedName>
</protein>
<reference evidence="1 2" key="1">
    <citation type="submission" date="2017-07" db="EMBL/GenBank/DDBJ databases">
        <title>Genomes of Fischerella (Mastigocladus) sp. strains.</title>
        <authorList>
            <person name="Miller S.R."/>
        </authorList>
    </citation>
    <scope>NUCLEOTIDE SEQUENCE [LARGE SCALE GENOMIC DNA]</scope>
    <source>
        <strain evidence="1 2">CCMEE 5268</strain>
    </source>
</reference>
<dbReference type="AlphaFoldDB" id="A0A2N6KHV6"/>
<organism evidence="1 2">
    <name type="scientific">Fischerella thermalis CCMEE 5268</name>
    <dbReference type="NCBI Taxonomy" id="2019662"/>
    <lineage>
        <taxon>Bacteria</taxon>
        <taxon>Bacillati</taxon>
        <taxon>Cyanobacteriota</taxon>
        <taxon>Cyanophyceae</taxon>
        <taxon>Nostocales</taxon>
        <taxon>Hapalosiphonaceae</taxon>
        <taxon>Fischerella</taxon>
    </lineage>
</organism>
<dbReference type="Proteomes" id="UP000235025">
    <property type="component" value="Unassembled WGS sequence"/>
</dbReference>
<evidence type="ECO:0000313" key="1">
    <source>
        <dbReference type="EMBL" id="PLZ99020.1"/>
    </source>
</evidence>
<name>A0A2N6KHV6_9CYAN</name>
<proteinExistence type="predicted"/>
<gene>
    <name evidence="1" type="ORF">CEN50_08755</name>
</gene>